<evidence type="ECO:0000256" key="1">
    <source>
        <dbReference type="ARBA" id="ARBA00004370"/>
    </source>
</evidence>
<dbReference type="PROSITE" id="PS50835">
    <property type="entry name" value="IG_LIKE"/>
    <property type="match status" value="1"/>
</dbReference>
<dbReference type="InterPro" id="IPR013783">
    <property type="entry name" value="Ig-like_fold"/>
</dbReference>
<dbReference type="PANTHER" id="PTHR12080">
    <property type="entry name" value="SIGNALING LYMPHOCYTIC ACTIVATION MOLECULE"/>
    <property type="match status" value="1"/>
</dbReference>
<keyword evidence="5" id="KW-1133">Transmembrane helix</keyword>
<comment type="subcellular location">
    <subcellularLocation>
        <location evidence="1">Membrane</location>
    </subcellularLocation>
</comment>
<comment type="caution">
    <text evidence="8">The sequence shown here is derived from an EMBL/GenBank/DDBJ whole genome shotgun (WGS) entry which is preliminary data.</text>
</comment>
<dbReference type="InterPro" id="IPR007110">
    <property type="entry name" value="Ig-like_dom"/>
</dbReference>
<dbReference type="Proteomes" id="UP001059041">
    <property type="component" value="Unassembled WGS sequence"/>
</dbReference>
<evidence type="ECO:0000313" key="8">
    <source>
        <dbReference type="EMBL" id="KAI7790122.1"/>
    </source>
</evidence>
<organism evidence="8 9">
    <name type="scientific">Triplophysa rosa</name>
    <name type="common">Cave loach</name>
    <dbReference type="NCBI Taxonomy" id="992332"/>
    <lineage>
        <taxon>Eukaryota</taxon>
        <taxon>Metazoa</taxon>
        <taxon>Chordata</taxon>
        <taxon>Craniata</taxon>
        <taxon>Vertebrata</taxon>
        <taxon>Euteleostomi</taxon>
        <taxon>Actinopterygii</taxon>
        <taxon>Neopterygii</taxon>
        <taxon>Teleostei</taxon>
        <taxon>Ostariophysi</taxon>
        <taxon>Cypriniformes</taxon>
        <taxon>Nemacheilidae</taxon>
        <taxon>Triplophysa</taxon>
    </lineage>
</organism>
<keyword evidence="9" id="KW-1185">Reference proteome</keyword>
<feature type="signal peptide" evidence="6">
    <location>
        <begin position="1"/>
        <end position="17"/>
    </location>
</feature>
<feature type="chain" id="PRO_5040950189" description="Ig-like domain-containing protein" evidence="6">
    <location>
        <begin position="18"/>
        <end position="358"/>
    </location>
</feature>
<feature type="domain" description="Ig-like" evidence="7">
    <location>
        <begin position="129"/>
        <end position="201"/>
    </location>
</feature>
<keyword evidence="2 6" id="KW-0732">Signal</keyword>
<dbReference type="InterPro" id="IPR015631">
    <property type="entry name" value="CD2/SLAM_rcpt"/>
</dbReference>
<name>A0A9W7T3Q7_TRIRA</name>
<evidence type="ECO:0000259" key="7">
    <source>
        <dbReference type="PROSITE" id="PS50835"/>
    </source>
</evidence>
<accession>A0A9W7T3Q7</accession>
<keyword evidence="4" id="KW-0325">Glycoprotein</keyword>
<evidence type="ECO:0000256" key="5">
    <source>
        <dbReference type="SAM" id="Phobius"/>
    </source>
</evidence>
<sequence length="358" mass="39709">MLVMFGLMLLMLQMISCVDQTCRFNQTEICYAALGHKLSLQMVPDSQHYDATLKHHKTGDTTVDPTCKIKNDTIKRCDLYVIRSDVLITNGAVIINGVIREDSGKYTLDLYDSTGSVTYKELHVNVEAPIGSVKVSVNCTSGERRVFCSSDGDELIFSWTLNGLPQTEGNDSIGLDDETSGNISCGVKNHVSHGEKSIPLNYCTGSTTVSVTSALTNSTPASAHVLPVGLIVLGCVTGILVVLFITVYHIYKRKKHRKSTAAAQVCVELIYADINHMKPNRDNRVKKADMSPAVDVEYAAVGPQTKRKERKEMKDEELQYGEVTFTPDGSNIQQQQQRRCEEQDECVYSQIQTHKLKH</sequence>
<reference evidence="8" key="1">
    <citation type="submission" date="2021-02" db="EMBL/GenBank/DDBJ databases">
        <title>Comparative genomics reveals that relaxation of natural selection precedes convergent phenotypic evolution of cavefish.</title>
        <authorList>
            <person name="Peng Z."/>
        </authorList>
    </citation>
    <scope>NUCLEOTIDE SEQUENCE</scope>
    <source>
        <tissue evidence="8">Muscle</tissue>
    </source>
</reference>
<dbReference type="Gene3D" id="2.60.40.10">
    <property type="entry name" value="Immunoglobulins"/>
    <property type="match status" value="1"/>
</dbReference>
<dbReference type="EMBL" id="JAFHDT010000232">
    <property type="protein sequence ID" value="KAI7790122.1"/>
    <property type="molecule type" value="Genomic_DNA"/>
</dbReference>
<gene>
    <name evidence="8" type="ORF">IRJ41_012638</name>
</gene>
<keyword evidence="3 5" id="KW-0472">Membrane</keyword>
<keyword evidence="5" id="KW-0812">Transmembrane</keyword>
<proteinExistence type="predicted"/>
<evidence type="ECO:0000256" key="2">
    <source>
        <dbReference type="ARBA" id="ARBA00022729"/>
    </source>
</evidence>
<feature type="transmembrane region" description="Helical" evidence="5">
    <location>
        <begin position="225"/>
        <end position="251"/>
    </location>
</feature>
<evidence type="ECO:0000313" key="9">
    <source>
        <dbReference type="Proteomes" id="UP001059041"/>
    </source>
</evidence>
<dbReference type="AlphaFoldDB" id="A0A9W7T3Q7"/>
<dbReference type="PANTHER" id="PTHR12080:SF48">
    <property type="entry name" value="IMMUNOGLOBULIN SUBTYPE DOMAIN-CONTAINING PROTEIN"/>
    <property type="match status" value="1"/>
</dbReference>
<evidence type="ECO:0000256" key="6">
    <source>
        <dbReference type="SAM" id="SignalP"/>
    </source>
</evidence>
<evidence type="ECO:0000256" key="4">
    <source>
        <dbReference type="ARBA" id="ARBA00023180"/>
    </source>
</evidence>
<dbReference type="GO" id="GO:0016020">
    <property type="term" value="C:membrane"/>
    <property type="evidence" value="ECO:0007669"/>
    <property type="project" value="UniProtKB-SubCell"/>
</dbReference>
<evidence type="ECO:0000256" key="3">
    <source>
        <dbReference type="ARBA" id="ARBA00023136"/>
    </source>
</evidence>
<protein>
    <recommendedName>
        <fullName evidence="7">Ig-like domain-containing protein</fullName>
    </recommendedName>
</protein>